<feature type="domain" description="RING-type" evidence="3">
    <location>
        <begin position="88"/>
        <end position="130"/>
    </location>
</feature>
<dbReference type="Pfam" id="PF13639">
    <property type="entry name" value="zf-RING_2"/>
    <property type="match status" value="1"/>
</dbReference>
<keyword evidence="1" id="KW-0479">Metal-binding</keyword>
<keyword evidence="5" id="KW-1185">Reference proteome</keyword>
<dbReference type="CDD" id="cd16461">
    <property type="entry name" value="RING-H2_EL5-like"/>
    <property type="match status" value="1"/>
</dbReference>
<dbReference type="SUPFAM" id="SSF57850">
    <property type="entry name" value="RING/U-box"/>
    <property type="match status" value="1"/>
</dbReference>
<sequence>MADDNSTSNFGFLIIAVGSAAFVVALYHCIVVCWCTQNPTIQIPRQTTQRFVSEDVGTPSSTHTSTAHLVPAHKYQKDMGLVGEDATCAVCLSEFEEGEELRILPGCMHSFHVPCIDTWLYSHPSCPICRSDATVSTPILQRGTELVDSGASEARLGTLQEIVIQSS</sequence>
<keyword evidence="2" id="KW-0812">Transmembrane</keyword>
<keyword evidence="1" id="KW-0863">Zinc-finger</keyword>
<feature type="transmembrane region" description="Helical" evidence="2">
    <location>
        <begin position="12"/>
        <end position="35"/>
    </location>
</feature>
<evidence type="ECO:0000313" key="4">
    <source>
        <dbReference type="EMBL" id="KAE7996804.1"/>
    </source>
</evidence>
<name>A0A5N6QEJ5_9ROSI</name>
<protein>
    <recommendedName>
        <fullName evidence="3">RING-type domain-containing protein</fullName>
    </recommendedName>
</protein>
<dbReference type="OrthoDB" id="8062037at2759"/>
<keyword evidence="1" id="KW-0862">Zinc</keyword>
<evidence type="ECO:0000256" key="1">
    <source>
        <dbReference type="PROSITE-ProRule" id="PRU00175"/>
    </source>
</evidence>
<reference evidence="4 5" key="1">
    <citation type="submission" date="2019-06" db="EMBL/GenBank/DDBJ databases">
        <title>A chromosomal-level reference genome of Carpinus fangiana (Coryloideae, Betulaceae).</title>
        <authorList>
            <person name="Yang X."/>
            <person name="Wang Z."/>
            <person name="Zhang L."/>
            <person name="Hao G."/>
            <person name="Liu J."/>
            <person name="Yang Y."/>
        </authorList>
    </citation>
    <scope>NUCLEOTIDE SEQUENCE [LARGE SCALE GENOMIC DNA]</scope>
    <source>
        <strain evidence="4">Cfa_2016G</strain>
        <tissue evidence="4">Leaf</tissue>
    </source>
</reference>
<organism evidence="4 5">
    <name type="scientific">Carpinus fangiana</name>
    <dbReference type="NCBI Taxonomy" id="176857"/>
    <lineage>
        <taxon>Eukaryota</taxon>
        <taxon>Viridiplantae</taxon>
        <taxon>Streptophyta</taxon>
        <taxon>Embryophyta</taxon>
        <taxon>Tracheophyta</taxon>
        <taxon>Spermatophyta</taxon>
        <taxon>Magnoliopsida</taxon>
        <taxon>eudicotyledons</taxon>
        <taxon>Gunneridae</taxon>
        <taxon>Pentapetalae</taxon>
        <taxon>rosids</taxon>
        <taxon>fabids</taxon>
        <taxon>Fagales</taxon>
        <taxon>Betulaceae</taxon>
        <taxon>Carpinus</taxon>
    </lineage>
</organism>
<dbReference type="PANTHER" id="PTHR45676">
    <property type="entry name" value="RING-H2 FINGER PROTEIN ATL51-RELATED"/>
    <property type="match status" value="1"/>
</dbReference>
<evidence type="ECO:0000259" key="3">
    <source>
        <dbReference type="PROSITE" id="PS50089"/>
    </source>
</evidence>
<keyword evidence="2" id="KW-1133">Transmembrane helix</keyword>
<dbReference type="Proteomes" id="UP000327013">
    <property type="component" value="Chromosome 1"/>
</dbReference>
<gene>
    <name evidence="4" type="ORF">FH972_001495</name>
</gene>
<dbReference type="InterPro" id="IPR013083">
    <property type="entry name" value="Znf_RING/FYVE/PHD"/>
</dbReference>
<dbReference type="GO" id="GO:0016567">
    <property type="term" value="P:protein ubiquitination"/>
    <property type="evidence" value="ECO:0007669"/>
    <property type="project" value="UniProtKB-UniPathway"/>
</dbReference>
<dbReference type="EMBL" id="CM017321">
    <property type="protein sequence ID" value="KAE7996804.1"/>
    <property type="molecule type" value="Genomic_DNA"/>
</dbReference>
<dbReference type="AlphaFoldDB" id="A0A5N6QEJ5"/>
<dbReference type="PROSITE" id="PS50089">
    <property type="entry name" value="ZF_RING_2"/>
    <property type="match status" value="1"/>
</dbReference>
<accession>A0A5N6QEJ5</accession>
<evidence type="ECO:0000256" key="2">
    <source>
        <dbReference type="SAM" id="Phobius"/>
    </source>
</evidence>
<evidence type="ECO:0000313" key="5">
    <source>
        <dbReference type="Proteomes" id="UP000327013"/>
    </source>
</evidence>
<dbReference type="Gene3D" id="3.30.40.10">
    <property type="entry name" value="Zinc/RING finger domain, C3HC4 (zinc finger)"/>
    <property type="match status" value="1"/>
</dbReference>
<dbReference type="PANTHER" id="PTHR45676:SF177">
    <property type="entry name" value="RING-TYPE E3 UBIQUITIN TRANSFERASE"/>
    <property type="match status" value="1"/>
</dbReference>
<dbReference type="SMART" id="SM00184">
    <property type="entry name" value="RING"/>
    <property type="match status" value="1"/>
</dbReference>
<dbReference type="InterPro" id="IPR001841">
    <property type="entry name" value="Znf_RING"/>
</dbReference>
<keyword evidence="2" id="KW-0472">Membrane</keyword>
<dbReference type="GO" id="GO:0008270">
    <property type="term" value="F:zinc ion binding"/>
    <property type="evidence" value="ECO:0007669"/>
    <property type="project" value="UniProtKB-KW"/>
</dbReference>
<proteinExistence type="predicted"/>
<dbReference type="UniPathway" id="UPA00143"/>